<feature type="region of interest" description="Disordered" evidence="1">
    <location>
        <begin position="665"/>
        <end position="695"/>
    </location>
</feature>
<accession>A0A3L6KXP2</accession>
<evidence type="ECO:0000256" key="1">
    <source>
        <dbReference type="SAM" id="MobiDB-lite"/>
    </source>
</evidence>
<dbReference type="Proteomes" id="UP000266743">
    <property type="component" value="Chromosome 10"/>
</dbReference>
<proteinExistence type="predicted"/>
<comment type="caution">
    <text evidence="2">The sequence shown here is derived from an EMBL/GenBank/DDBJ whole genome shotgun (WGS) entry which is preliminary data.</text>
</comment>
<dbReference type="EMBL" id="QSBY01000010">
    <property type="protein sequence ID" value="RHW69163.1"/>
    <property type="molecule type" value="Genomic_DNA"/>
</dbReference>
<dbReference type="AlphaFoldDB" id="A0A3L6KXP2"/>
<sequence>MALSLSASKRVAYHDLFMDLHGRRPSGRIRLVSEAAPEASAAWATSWSAFASGGAQDAGMGRSKKRKLAGEHVAVAFNRTKGQASTELFFHVAVFRCDTWGLQWVARASSADPAARVLDVCCLSANIVAFLVECKDESETRAELCIATRFSIPSSENLSNVRWRSFISEARVVDTGFTAEGIRSIQALSATSLLVLTGSGRLVRATVSRMETMETTCEQVASLSVMIRRTRGTHTTPALVVSRNCCGKGSAETKTKDRTYAAVLNDNGSKCYVLDLMAPCASRKLQHITFPKDTIAERVEFAGSYMLVVTLRLKESSSYVLQFTCLVPQDSPSEGSFTMTSFDLIHLTARRIPLATMYDSEKETHIVVSQWQDTAEDSSTSEVVETEQWWRRMEFAEVSLASGPYTTDVLRGATWLPLPEPFRSDVPALRTVVGSGVDSDDGEAAEVEYHQELSLLNKERVTGSWLPLYLHYALATPLSRMGDGVREVKTVLVTVFAIETAPSVHTRLAKQWHNAVQGLLFLLGVGWNVGEHRGKMKQIADGVPAFAVPWNPGHMRRALRLFGQRALRRLFSSVACALRHSAEPSAAQQLFYGVATTSLTDVAMQIITLSRRVGAHLRAEDVETVVLLLRASRDLGHAIVNHTTRSQVLLECIVKGRMAGRVLGGFDGRTKGDAGRGAEGDDKKNDEVKEGRQESVGFLSGASEMRVERMLHNRYTTNDWSQQLLLKRSQHADVVAQARLYLNDVLPFVQHKQEQPICEEQKQQRQHQGREEEDEEVSEEEHNQKGRKTAMNDALLPDWVFMGRRPHADAGFTEYEGILLRPGGASN</sequence>
<protein>
    <submittedName>
        <fullName evidence="2">Uncharacterized protein</fullName>
    </submittedName>
</protein>
<gene>
    <name evidence="2" type="ORF">DPX39_100020400</name>
</gene>
<feature type="compositionally biased region" description="Basic and acidic residues" evidence="1">
    <location>
        <begin position="668"/>
        <end position="693"/>
    </location>
</feature>
<name>A0A3L6KXP2_9TRYP</name>
<feature type="region of interest" description="Disordered" evidence="1">
    <location>
        <begin position="756"/>
        <end position="791"/>
    </location>
</feature>
<reference evidence="2" key="1">
    <citation type="submission" date="2018-09" db="EMBL/GenBank/DDBJ databases">
        <title>whole genome sequence of T. equiperdum IVM-t1 strain.</title>
        <authorList>
            <person name="Suganuma K."/>
        </authorList>
    </citation>
    <scope>NUCLEOTIDE SEQUENCE [LARGE SCALE GENOMIC DNA]</scope>
    <source>
        <strain evidence="2">IVM-t1</strain>
    </source>
</reference>
<organism evidence="2">
    <name type="scientific">Trypanosoma brucei equiperdum</name>
    <dbReference type="NCBI Taxonomy" id="630700"/>
    <lineage>
        <taxon>Eukaryota</taxon>
        <taxon>Discoba</taxon>
        <taxon>Euglenozoa</taxon>
        <taxon>Kinetoplastea</taxon>
        <taxon>Metakinetoplastina</taxon>
        <taxon>Trypanosomatida</taxon>
        <taxon>Trypanosomatidae</taxon>
        <taxon>Trypanosoma</taxon>
    </lineage>
</organism>
<evidence type="ECO:0000313" key="2">
    <source>
        <dbReference type="EMBL" id="RHW69163.1"/>
    </source>
</evidence>